<feature type="domain" description="PhoD-like phosphatase" evidence="2">
    <location>
        <begin position="836"/>
        <end position="1089"/>
    </location>
</feature>
<feature type="compositionally biased region" description="Polar residues" evidence="1">
    <location>
        <begin position="1324"/>
        <end position="1335"/>
    </location>
</feature>
<evidence type="ECO:0000259" key="2">
    <source>
        <dbReference type="Pfam" id="PF19050"/>
    </source>
</evidence>
<feature type="compositionally biased region" description="Low complexity" evidence="1">
    <location>
        <begin position="1336"/>
        <end position="1358"/>
    </location>
</feature>
<dbReference type="PANTHER" id="PTHR46689">
    <property type="entry name" value="MEMBRANE PROTEIN, PUTATIVE-RELATED"/>
    <property type="match status" value="1"/>
</dbReference>
<evidence type="ECO:0000313" key="3">
    <source>
        <dbReference type="EMBL" id="CEJ85417.1"/>
    </source>
</evidence>
<feature type="compositionally biased region" description="Basic and acidic residues" evidence="1">
    <location>
        <begin position="331"/>
        <end position="340"/>
    </location>
</feature>
<protein>
    <recommendedName>
        <fullName evidence="2">PhoD-like phosphatase domain-containing protein</fullName>
    </recommendedName>
</protein>
<feature type="region of interest" description="Disordered" evidence="1">
    <location>
        <begin position="1254"/>
        <end position="1442"/>
    </location>
</feature>
<feature type="compositionally biased region" description="Polar residues" evidence="1">
    <location>
        <begin position="46"/>
        <end position="67"/>
    </location>
</feature>
<dbReference type="InterPro" id="IPR018946">
    <property type="entry name" value="PhoD-like_MPP"/>
</dbReference>
<dbReference type="OrthoDB" id="9999821at2759"/>
<dbReference type="Pfam" id="PF19050">
    <property type="entry name" value="PhoD_2"/>
    <property type="match status" value="2"/>
</dbReference>
<feature type="compositionally biased region" description="Polar residues" evidence="1">
    <location>
        <begin position="276"/>
        <end position="289"/>
    </location>
</feature>
<feature type="region of interest" description="Disordered" evidence="1">
    <location>
        <begin position="110"/>
        <end position="129"/>
    </location>
</feature>
<reference evidence="3 4" key="1">
    <citation type="journal article" date="2015" name="Genome Announc.">
        <title>Draft Genome Sequence and Gene Annotation of the Entomopathogenic Fungus Verticillium hemipterigenum.</title>
        <authorList>
            <person name="Horn F."/>
            <person name="Habel A."/>
            <person name="Scharf D.H."/>
            <person name="Dworschak J."/>
            <person name="Brakhage A.A."/>
            <person name="Guthke R."/>
            <person name="Hertweck C."/>
            <person name="Linde J."/>
        </authorList>
    </citation>
    <scope>NUCLEOTIDE SEQUENCE [LARGE SCALE GENOMIC DNA]</scope>
</reference>
<proteinExistence type="predicted"/>
<dbReference type="InterPro" id="IPR043904">
    <property type="entry name" value="PhoD_2-like"/>
</dbReference>
<dbReference type="Gene3D" id="3.60.21.70">
    <property type="entry name" value="PhoD-like phosphatase"/>
    <property type="match status" value="1"/>
</dbReference>
<dbReference type="PANTHER" id="PTHR46689:SF1">
    <property type="entry name" value="PHOD-LIKE PHOSPHATASE DOMAIN-CONTAINING PROTEIN"/>
    <property type="match status" value="1"/>
</dbReference>
<keyword evidence="4" id="KW-1185">Reference proteome</keyword>
<feature type="region of interest" description="Disordered" evidence="1">
    <location>
        <begin position="391"/>
        <end position="410"/>
    </location>
</feature>
<dbReference type="HOGENOM" id="CLU_000998_0_1_1"/>
<dbReference type="STRING" id="1531966.A0A0A1TC86"/>
<feature type="domain" description="PhoD-like phosphatase" evidence="2">
    <location>
        <begin position="1097"/>
        <end position="1256"/>
    </location>
</feature>
<evidence type="ECO:0000256" key="1">
    <source>
        <dbReference type="SAM" id="MobiDB-lite"/>
    </source>
</evidence>
<feature type="compositionally biased region" description="Polar residues" evidence="1">
    <location>
        <begin position="84"/>
        <end position="103"/>
    </location>
</feature>
<dbReference type="CDD" id="cd07389">
    <property type="entry name" value="MPP_PhoD"/>
    <property type="match status" value="1"/>
</dbReference>
<dbReference type="GO" id="GO:0016020">
    <property type="term" value="C:membrane"/>
    <property type="evidence" value="ECO:0007669"/>
    <property type="project" value="TreeGrafter"/>
</dbReference>
<dbReference type="EMBL" id="CDHN01000002">
    <property type="protein sequence ID" value="CEJ85417.1"/>
    <property type="molecule type" value="Genomic_DNA"/>
</dbReference>
<feature type="compositionally biased region" description="Low complexity" evidence="1">
    <location>
        <begin position="1266"/>
        <end position="1278"/>
    </location>
</feature>
<feature type="region of interest" description="Disordered" evidence="1">
    <location>
        <begin position="1"/>
        <end position="103"/>
    </location>
</feature>
<feature type="region of interest" description="Disordered" evidence="1">
    <location>
        <begin position="179"/>
        <end position="352"/>
    </location>
</feature>
<sequence>MASQQWEDIPRRKPYAHRRTSSDYERFAPDQRHSIDGPQGRRPNRASVQTTHTEAPTESTFSPQSPDASIVQAHGLAPRPVSYSRANRNTSIDGGSRPYPQTQRFEQHAIPPVRGSEDIISPPEAPEIPGAQATAHQYAHPVNTYAYPSGDDIRQAIPRSSANAAGEVVRSPAEYYIRPSGNAAPQRYPELGPGPIGSQPRRASTNTTGDRRKKLTSDRSPLQRLELTLDSMTKEEKRARMQAAEQRARQRQASKTAAAATPEEFPIEAIPHTVPRQRQTSLPETSFQRTEPVLDIRRSRQHAAPQQVSVPSQPRREVGEPTRNISSASRQAHDLPRIDIPENTDAGIPKRNLSFKARAARGEKLASPIRMTADKTQYDARRYTDAPVRSVSHPLRHEPPFYARDDEVHDPRAYQNVEQYLDHDDDDDYDSSKILSVPKHLLKEKELPPLPRDERAIDRQAVMPVASSAAARAVEPAYDEFGSVSSPTNVQESHTVNQSQPNVNVVSDAPVSRKLSPQQQSTITGTSKHGHHISNFIFKSPESYRPGDGLYNPPQWLDEWKKATVGLLSGTMLNINEHAGDRKAWWEEPTRRPSKSSSTRRKAEAFDGEYDVVGASTRFKPPLYVKCGPLLRYCGIRREARPPRTQRVGSTSDREIWRGSVMIVTNDQESSYEIAPILRLFVQEVELLPAPPQKVEGDLSPEYVDPIAGHPKLGRRGETLYVRPVEELEEGKDISRDETDNGLFEKAHRSSDEKPLDGAADLPGSFTSRRKRIGVDGEKVQKYRDIRGFRLHAERGCTFWRFNIEVELREQQQRVAYRINRGPAMGFWVPAQGEAMNIMFHSCNGFSASVNPDDFTGPDPMWRDVLNTHQTKPFHVMVGGGDQIYNDCIASESELFDAWLDIRNPVKKHTASFTPELQDQLEECYLERYCMWFSQGLFGLATSQIPMVNMYDDHDVYDGYGSYPHHDMKSPVMSGLGSVAFKYYMLFQHQSVMTETESTEPSWIMGINPGPYIKELSHSVFVSLGGKVALLAVDTRTERTEDTVVDDKTWEKITNRLYSEVRLGQIDHLLVVMGVPIAYPRLVWLENILTSRLLDPVKALGKAGMLGNVLNHIDGGVEILDDLNDHWTAKNHKHERSIIMEDLQDLAMDKSVRITLLSGDVHLAAVGQFYSNPQLGLVKHKDPRYMPNIISSAIVNTPPPDLMADVLNKRNKVHHFDRHTDENMIPMFHHGVDGKPRNNKHLLPHRNWCSIRVWSPGDTPPPTPPDSSSRSSSPSPSSQGGGLFRRFSQKKQGSQGFDMSRESVRGPRPPISGGGGLFRRFSRKNSTSQGHEQQPTLTRTMSLGSSSGSKRGLFGLGRRASESHSVEPSGYTRNGHDQFPTNGSVNDEYTEGDDAYFSPTPPRRSQTLGSLPPHQQDPMTKPFHRTPTGLTAKQLRKPQNSQVDVEGGLDICLNVEVNPKDPTGITVPYRLLVPRLQYTYQEGDETLPEPQPSGIKRFLSFKKKKTEPAPPPPASEYTAGDEEDTDDGRHNMI</sequence>
<organism evidence="3 4">
    <name type="scientific">[Torrubiella] hemipterigena</name>
    <dbReference type="NCBI Taxonomy" id="1531966"/>
    <lineage>
        <taxon>Eukaryota</taxon>
        <taxon>Fungi</taxon>
        <taxon>Dikarya</taxon>
        <taxon>Ascomycota</taxon>
        <taxon>Pezizomycotina</taxon>
        <taxon>Sordariomycetes</taxon>
        <taxon>Hypocreomycetidae</taxon>
        <taxon>Hypocreales</taxon>
        <taxon>Clavicipitaceae</taxon>
        <taxon>Clavicipitaceae incertae sedis</taxon>
        <taxon>'Torrubiella' clade</taxon>
    </lineage>
</organism>
<dbReference type="Proteomes" id="UP000039046">
    <property type="component" value="Unassembled WGS sequence"/>
</dbReference>
<name>A0A0A1TC86_9HYPO</name>
<dbReference type="InterPro" id="IPR038607">
    <property type="entry name" value="PhoD-like_sf"/>
</dbReference>
<evidence type="ECO:0000313" key="4">
    <source>
        <dbReference type="Proteomes" id="UP000039046"/>
    </source>
</evidence>
<accession>A0A0A1TC86</accession>
<gene>
    <name evidence="3" type="ORF">VHEMI03765</name>
</gene>
<feature type="compositionally biased region" description="Basic and acidic residues" evidence="1">
    <location>
        <begin position="20"/>
        <end position="35"/>
    </location>
</feature>
<feature type="region of interest" description="Disordered" evidence="1">
    <location>
        <begin position="1483"/>
        <end position="1533"/>
    </location>
</feature>
<feature type="compositionally biased region" description="Basic and acidic residues" evidence="1">
    <location>
        <begin position="395"/>
        <end position="410"/>
    </location>
</feature>